<dbReference type="STRING" id="77586.A0A0D9WS74"/>
<proteinExistence type="predicted"/>
<evidence type="ECO:0000313" key="2">
    <source>
        <dbReference type="Proteomes" id="UP000032180"/>
    </source>
</evidence>
<sequence length="137" mass="15031">MSPPLQIDEGSQSLLSSVRPLDPAIFSLWASVSCKGGLIDKETGVVILPIRIATAVYRASSNMATIPLATGVGWVVTPVIKLMFEKVQSYISTQYKWQSNLEDDLNKLESILTEILLVVGTAERQRTLDGNQQSLLR</sequence>
<reference evidence="1 2" key="1">
    <citation type="submission" date="2012-08" db="EMBL/GenBank/DDBJ databases">
        <title>Oryza genome evolution.</title>
        <authorList>
            <person name="Wing R.A."/>
        </authorList>
    </citation>
    <scope>NUCLEOTIDE SEQUENCE</scope>
</reference>
<dbReference type="AlphaFoldDB" id="A0A0D9WS74"/>
<dbReference type="EnsemblPlants" id="LPERR06G17750.2">
    <property type="protein sequence ID" value="LPERR06G17750.2"/>
    <property type="gene ID" value="LPERR06G17750"/>
</dbReference>
<dbReference type="Proteomes" id="UP000032180">
    <property type="component" value="Chromosome 6"/>
</dbReference>
<reference evidence="2" key="2">
    <citation type="submission" date="2013-12" db="EMBL/GenBank/DDBJ databases">
        <authorList>
            <person name="Yu Y."/>
            <person name="Lee S."/>
            <person name="de Baynast K."/>
            <person name="Wissotski M."/>
            <person name="Liu L."/>
            <person name="Talag J."/>
            <person name="Goicoechea J."/>
            <person name="Angelova A."/>
            <person name="Jetty R."/>
            <person name="Kudrna D."/>
            <person name="Golser W."/>
            <person name="Rivera L."/>
            <person name="Zhang J."/>
            <person name="Wing R."/>
        </authorList>
    </citation>
    <scope>NUCLEOTIDE SEQUENCE</scope>
</reference>
<reference evidence="1" key="3">
    <citation type="submission" date="2015-04" db="UniProtKB">
        <authorList>
            <consortium name="EnsemblPlants"/>
        </authorList>
    </citation>
    <scope>IDENTIFICATION</scope>
</reference>
<name>A0A0D9WS74_9ORYZ</name>
<dbReference type="Gramene" id="LPERR06G17750.2">
    <property type="protein sequence ID" value="LPERR06G17750.2"/>
    <property type="gene ID" value="LPERR06G17750"/>
</dbReference>
<evidence type="ECO:0000313" key="1">
    <source>
        <dbReference type="EnsemblPlants" id="LPERR06G17750.2"/>
    </source>
</evidence>
<keyword evidence="2" id="KW-1185">Reference proteome</keyword>
<organism evidence="1 2">
    <name type="scientific">Leersia perrieri</name>
    <dbReference type="NCBI Taxonomy" id="77586"/>
    <lineage>
        <taxon>Eukaryota</taxon>
        <taxon>Viridiplantae</taxon>
        <taxon>Streptophyta</taxon>
        <taxon>Embryophyta</taxon>
        <taxon>Tracheophyta</taxon>
        <taxon>Spermatophyta</taxon>
        <taxon>Magnoliopsida</taxon>
        <taxon>Liliopsida</taxon>
        <taxon>Poales</taxon>
        <taxon>Poaceae</taxon>
        <taxon>BOP clade</taxon>
        <taxon>Oryzoideae</taxon>
        <taxon>Oryzeae</taxon>
        <taxon>Oryzinae</taxon>
        <taxon>Leersia</taxon>
    </lineage>
</organism>
<evidence type="ECO:0008006" key="3">
    <source>
        <dbReference type="Google" id="ProtNLM"/>
    </source>
</evidence>
<protein>
    <recommendedName>
        <fullName evidence="3">Rx N-terminal domain-containing protein</fullName>
    </recommendedName>
</protein>
<accession>A0A0D9WS74</accession>
<dbReference type="HOGENOM" id="CLU_1868089_0_0_1"/>